<evidence type="ECO:0000259" key="2">
    <source>
        <dbReference type="PROSITE" id="PS51737"/>
    </source>
</evidence>
<dbReference type="Pfam" id="PF07508">
    <property type="entry name" value="Recombinase"/>
    <property type="match status" value="1"/>
</dbReference>
<dbReference type="InterPro" id="IPR038109">
    <property type="entry name" value="DNA_bind_recomb_sf"/>
</dbReference>
<dbReference type="GO" id="GO:0003677">
    <property type="term" value="F:DNA binding"/>
    <property type="evidence" value="ECO:0007669"/>
    <property type="project" value="InterPro"/>
</dbReference>
<feature type="domain" description="Recombinase" evidence="2">
    <location>
        <begin position="158"/>
        <end position="299"/>
    </location>
</feature>
<dbReference type="PROSITE" id="PS51736">
    <property type="entry name" value="RECOMBINASES_3"/>
    <property type="match status" value="1"/>
</dbReference>
<comment type="caution">
    <text evidence="3">The sequence shown here is derived from an EMBL/GenBank/DDBJ whole genome shotgun (WGS) entry which is preliminary data.</text>
</comment>
<dbReference type="PANTHER" id="PTHR30461:SF23">
    <property type="entry name" value="DNA RECOMBINASE-RELATED"/>
    <property type="match status" value="1"/>
</dbReference>
<feature type="domain" description="Resolvase/invertase-type recombinase catalytic" evidence="1">
    <location>
        <begin position="2"/>
        <end position="151"/>
    </location>
</feature>
<dbReference type="Proteomes" id="UP000315403">
    <property type="component" value="Unassembled WGS sequence"/>
</dbReference>
<organism evidence="3 4">
    <name type="scientific">Acidithiobacillus thiooxidans ATCC 19377</name>
    <dbReference type="NCBI Taxonomy" id="637390"/>
    <lineage>
        <taxon>Bacteria</taxon>
        <taxon>Pseudomonadati</taxon>
        <taxon>Pseudomonadota</taxon>
        <taxon>Acidithiobacillia</taxon>
        <taxon>Acidithiobacillales</taxon>
        <taxon>Acidithiobacillaceae</taxon>
        <taxon>Acidithiobacillus</taxon>
    </lineage>
</organism>
<dbReference type="CDD" id="cd00338">
    <property type="entry name" value="Ser_Recombinase"/>
    <property type="match status" value="1"/>
</dbReference>
<dbReference type="InterPro" id="IPR006119">
    <property type="entry name" value="Resolv_N"/>
</dbReference>
<reference evidence="3 4" key="1">
    <citation type="submission" date="2019-03" db="EMBL/GenBank/DDBJ databases">
        <title>New insights into Acidothiobacillus thiooxidans sulfur metabolism through coupled gene expression, solution geochemistry, microscopy and spectroscopy analyses.</title>
        <authorList>
            <person name="Camacho D."/>
            <person name="Frazao R."/>
            <person name="Fouillen A."/>
            <person name="Nanci A."/>
            <person name="Lang B.F."/>
            <person name="Apte S.C."/>
            <person name="Baron C."/>
            <person name="Warren L.A."/>
        </authorList>
    </citation>
    <scope>NUCLEOTIDE SEQUENCE [LARGE SCALE GENOMIC DNA]</scope>
    <source>
        <strain evidence="3 4">ATCC 19377</strain>
    </source>
</reference>
<dbReference type="GO" id="GO:0000150">
    <property type="term" value="F:DNA strand exchange activity"/>
    <property type="evidence" value="ECO:0007669"/>
    <property type="project" value="InterPro"/>
</dbReference>
<proteinExistence type="predicted"/>
<dbReference type="PROSITE" id="PS51737">
    <property type="entry name" value="RECOMBINASE_DNA_BIND"/>
    <property type="match status" value="1"/>
</dbReference>
<dbReference type="EMBL" id="SZUV01000003">
    <property type="protein sequence ID" value="TQN49587.1"/>
    <property type="molecule type" value="Genomic_DNA"/>
</dbReference>
<dbReference type="Pfam" id="PF00239">
    <property type="entry name" value="Resolvase"/>
    <property type="match status" value="1"/>
</dbReference>
<accession>A0A543PZT4</accession>
<dbReference type="SMART" id="SM00857">
    <property type="entry name" value="Resolvase"/>
    <property type="match status" value="1"/>
</dbReference>
<dbReference type="RefSeq" id="WP_142089642.1">
    <property type="nucleotide sequence ID" value="NZ_SZUV01000003.1"/>
</dbReference>
<sequence>MPIGIYARYSTADQSETSIEDQVRRCRKTIAQKKITVSQEMIFQDSAISGSAKALLTRSGYAEMLQAIESKRLTCLVVDEISRLSRDPLEIIRITELIDKHNIIFLTSDGMDSRTPDWRMRIALVGIMGKAEIDNIRHQTKRGLQGQLERGYMIAAPAYGYSRIRINALGLPAVTEEEAKGTTWEINETKATIVRRIYAQKASGKSLGEIARELNAKQVPPPRQKKGGDSAWLVQTVRQLMQNTIYKGLFVFNGSAAYRATHKSRADVPQEYKRPTLRLVSDVVWHQCNPASATPMKKNRNNHFLTNLVTCGLCNRFLCMTSRSHKRRALYCAACERKKTAAAAVQTQTISVSIDGVQALLQQVINEVIGDPEVFSAYQQALRSKLTSAERDRFQSLQKELQGLGKTYQYALDQYVAGDDTLAPQVELLGKKQSTLKAEHDLLEKQLQDLNEVAIKQQLLIKPNEVIEKLLGNSGAYQHRLHPILKRLFPSIRLIGRLPDKAAVFEVQMDLGLAVATASGTNTIVKNPITRTYGVRASKSRPVVWTVEQHIN</sequence>
<dbReference type="InterPro" id="IPR036162">
    <property type="entry name" value="Resolvase-like_N_sf"/>
</dbReference>
<evidence type="ECO:0000259" key="1">
    <source>
        <dbReference type="PROSITE" id="PS51736"/>
    </source>
</evidence>
<dbReference type="SUPFAM" id="SSF53041">
    <property type="entry name" value="Resolvase-like"/>
    <property type="match status" value="1"/>
</dbReference>
<evidence type="ECO:0000313" key="4">
    <source>
        <dbReference type="Proteomes" id="UP000315403"/>
    </source>
</evidence>
<dbReference type="Gene3D" id="3.90.1750.20">
    <property type="entry name" value="Putative Large Serine Recombinase, Chain B, Domain 2"/>
    <property type="match status" value="1"/>
</dbReference>
<dbReference type="PANTHER" id="PTHR30461">
    <property type="entry name" value="DNA-INVERTASE FROM LAMBDOID PROPHAGE"/>
    <property type="match status" value="1"/>
</dbReference>
<dbReference type="Gene3D" id="3.40.50.1390">
    <property type="entry name" value="Resolvase, N-terminal catalytic domain"/>
    <property type="match status" value="1"/>
</dbReference>
<dbReference type="InterPro" id="IPR011109">
    <property type="entry name" value="DNA_bind_recombinase_dom"/>
</dbReference>
<protein>
    <submittedName>
        <fullName evidence="3">Putative DNA recombinase</fullName>
    </submittedName>
</protein>
<gene>
    <name evidence="3" type="primary">cisA</name>
    <name evidence="3" type="ORF">DLNHIDIE_02994</name>
</gene>
<name>A0A543PZT4_ACITH</name>
<evidence type="ECO:0000313" key="3">
    <source>
        <dbReference type="EMBL" id="TQN49587.1"/>
    </source>
</evidence>
<dbReference type="AlphaFoldDB" id="A0A543PZT4"/>
<dbReference type="InterPro" id="IPR050639">
    <property type="entry name" value="SSR_resolvase"/>
</dbReference>